<reference evidence="4 5" key="1">
    <citation type="submission" date="2018-10" db="EMBL/GenBank/DDBJ databases">
        <title>Genome assembly for a Yunnan-Guizhou Plateau 3E fish, Anabarilius grahami (Regan), and its evolutionary and genetic applications.</title>
        <authorList>
            <person name="Jiang W."/>
        </authorList>
    </citation>
    <scope>NUCLEOTIDE SEQUENCE [LARGE SCALE GENOMIC DNA]</scope>
    <source>
        <strain evidence="4">AG-KIZ</strain>
        <tissue evidence="4">Muscle</tissue>
    </source>
</reference>
<dbReference type="EMBL" id="RJVU01075544">
    <property type="protein sequence ID" value="ROI16269.1"/>
    <property type="molecule type" value="Genomic_DNA"/>
</dbReference>
<feature type="chain" id="PRO_5018102179" description="Urokinase plasminogen activator surface receptor" evidence="3">
    <location>
        <begin position="21"/>
        <end position="172"/>
    </location>
</feature>
<evidence type="ECO:0000313" key="4">
    <source>
        <dbReference type="EMBL" id="ROI16269.1"/>
    </source>
</evidence>
<dbReference type="InterPro" id="IPR045860">
    <property type="entry name" value="Snake_toxin-like_sf"/>
</dbReference>
<evidence type="ECO:0000256" key="1">
    <source>
        <dbReference type="ARBA" id="ARBA00004613"/>
    </source>
</evidence>
<evidence type="ECO:0000256" key="2">
    <source>
        <dbReference type="ARBA" id="ARBA00022525"/>
    </source>
</evidence>
<keyword evidence="2" id="KW-0964">Secreted</keyword>
<dbReference type="InterPro" id="IPR050918">
    <property type="entry name" value="CNF-like_PLA2_Inhibitor"/>
</dbReference>
<comment type="caution">
    <text evidence="4">The sequence shown here is derived from an EMBL/GenBank/DDBJ whole genome shotgun (WGS) entry which is preliminary data.</text>
</comment>
<dbReference type="SUPFAM" id="SSF57302">
    <property type="entry name" value="Snake toxin-like"/>
    <property type="match status" value="1"/>
</dbReference>
<keyword evidence="3" id="KW-0732">Signal</keyword>
<name>A0A3N0XIL7_ANAGA</name>
<dbReference type="Proteomes" id="UP000281406">
    <property type="component" value="Unassembled WGS sequence"/>
</dbReference>
<organism evidence="4 5">
    <name type="scientific">Anabarilius grahami</name>
    <name type="common">Kanglang fish</name>
    <name type="synonym">Barilius grahami</name>
    <dbReference type="NCBI Taxonomy" id="495550"/>
    <lineage>
        <taxon>Eukaryota</taxon>
        <taxon>Metazoa</taxon>
        <taxon>Chordata</taxon>
        <taxon>Craniata</taxon>
        <taxon>Vertebrata</taxon>
        <taxon>Euteleostomi</taxon>
        <taxon>Actinopterygii</taxon>
        <taxon>Neopterygii</taxon>
        <taxon>Teleostei</taxon>
        <taxon>Ostariophysi</taxon>
        <taxon>Cypriniformes</taxon>
        <taxon>Xenocyprididae</taxon>
        <taxon>Xenocypridinae</taxon>
        <taxon>Xenocypridinae incertae sedis</taxon>
        <taxon>Anabarilius</taxon>
    </lineage>
</organism>
<gene>
    <name evidence="4" type="ORF">DPX16_12387</name>
</gene>
<dbReference type="OrthoDB" id="8940550at2759"/>
<evidence type="ECO:0000256" key="3">
    <source>
        <dbReference type="SAM" id="SignalP"/>
    </source>
</evidence>
<dbReference type="PANTHER" id="PTHR20914">
    <property type="entry name" value="LY6/PLAUR DOMAIN-CONTAINING PROTEIN 8"/>
    <property type="match status" value="1"/>
</dbReference>
<dbReference type="GO" id="GO:0005576">
    <property type="term" value="C:extracellular region"/>
    <property type="evidence" value="ECO:0007669"/>
    <property type="project" value="UniProtKB-SubCell"/>
</dbReference>
<feature type="signal peptide" evidence="3">
    <location>
        <begin position="1"/>
        <end position="20"/>
    </location>
</feature>
<proteinExistence type="predicted"/>
<dbReference type="PANTHER" id="PTHR20914:SF9">
    <property type="entry name" value="COILED, ISOFORM A"/>
    <property type="match status" value="1"/>
</dbReference>
<dbReference type="AlphaFoldDB" id="A0A3N0XIL7"/>
<keyword evidence="5" id="KW-1185">Reference proteome</keyword>
<protein>
    <recommendedName>
        <fullName evidence="6">Urokinase plasminogen activator surface receptor</fullName>
    </recommendedName>
</protein>
<evidence type="ECO:0008006" key="6">
    <source>
        <dbReference type="Google" id="ProtNLM"/>
    </source>
</evidence>
<accession>A0A3N0XIL7</accession>
<dbReference type="Gene3D" id="2.10.60.10">
    <property type="entry name" value="CD59"/>
    <property type="match status" value="3"/>
</dbReference>
<sequence length="172" mass="18520">MALQIIRVLLFTVFFSKALTLECYNCPTIAPSGTCTQTANCSSNLQCSYKSTYNGDSKSCIDSALCANWSINVGQYDVSSYCCASNRCNNAPAADPENGLMCYTCSETNCSNTQTLKCKGVDTQCFNAAASDSENGLMCYTCSDKNCSNTQTQKCKGEENQCITTTGDSMAY</sequence>
<comment type="subcellular location">
    <subcellularLocation>
        <location evidence="1">Secreted</location>
    </subcellularLocation>
</comment>
<evidence type="ECO:0000313" key="5">
    <source>
        <dbReference type="Proteomes" id="UP000281406"/>
    </source>
</evidence>